<sequence>MVALNSNQAKLSKRKLKNIGDKESKLKEKRIDVGLHKNFYFHRFYARIHLVVNGPDFYES</sequence>
<evidence type="ECO:0000313" key="2">
    <source>
        <dbReference type="Proteomes" id="UP000035996"/>
    </source>
</evidence>
<organism evidence="1 2">
    <name type="scientific">Guptibacillus hwajinpoensis</name>
    <dbReference type="NCBI Taxonomy" id="208199"/>
    <lineage>
        <taxon>Bacteria</taxon>
        <taxon>Bacillati</taxon>
        <taxon>Bacillota</taxon>
        <taxon>Bacilli</taxon>
        <taxon>Bacillales</taxon>
        <taxon>Guptibacillaceae</taxon>
        <taxon>Guptibacillus</taxon>
    </lineage>
</organism>
<comment type="caution">
    <text evidence="1">The sequence shown here is derived from an EMBL/GenBank/DDBJ whole genome shotgun (WGS) entry which is preliminary data.</text>
</comment>
<evidence type="ECO:0000313" key="1">
    <source>
        <dbReference type="EMBL" id="KMM39089.1"/>
    </source>
</evidence>
<gene>
    <name evidence="1" type="ORF">AB986_07610</name>
</gene>
<reference evidence="1" key="1">
    <citation type="submission" date="2015-06" db="EMBL/GenBank/DDBJ databases">
        <authorList>
            <person name="Liu B."/>
            <person name="Wang J."/>
            <person name="Zhu Y."/>
            <person name="Liu G."/>
            <person name="Chen Q."/>
            <person name="Zheng C."/>
            <person name="Che J."/>
            <person name="Ge C."/>
            <person name="Shi H."/>
            <person name="Pan Z."/>
            <person name="Liu X."/>
        </authorList>
    </citation>
    <scope>NUCLEOTIDE SEQUENCE [LARGE SCALE GENOMIC DNA]</scope>
    <source>
        <strain evidence="1">DSM 16346</strain>
    </source>
</reference>
<dbReference type="Proteomes" id="UP000035996">
    <property type="component" value="Unassembled WGS sequence"/>
</dbReference>
<name>A0A0J6D453_9BACL</name>
<proteinExistence type="predicted"/>
<dbReference type="STRING" id="157733.AB986_07610"/>
<protein>
    <submittedName>
        <fullName evidence="1">Uncharacterized protein</fullName>
    </submittedName>
</protein>
<accession>A0A0J6D453</accession>
<keyword evidence="2" id="KW-1185">Reference proteome</keyword>
<dbReference type="AlphaFoldDB" id="A0A0J6D453"/>
<dbReference type="EMBL" id="LELK01000001">
    <property type="protein sequence ID" value="KMM39089.1"/>
    <property type="molecule type" value="Genomic_DNA"/>
</dbReference>